<dbReference type="EMBL" id="BNDV01000008">
    <property type="protein sequence ID" value="GHI14494.1"/>
    <property type="molecule type" value="Genomic_DNA"/>
</dbReference>
<keyword evidence="5" id="KW-1185">Reference proteome</keyword>
<reference evidence="5" key="1">
    <citation type="submission" date="2020-09" db="EMBL/GenBank/DDBJ databases">
        <title>Whole genome shotgun sequence of Streptomyces cinnamonensis NBRC 15873.</title>
        <authorList>
            <person name="Komaki H."/>
            <person name="Tamura T."/>
        </authorList>
    </citation>
    <scope>NUCLEOTIDE SEQUENCE [LARGE SCALE GENOMIC DNA]</scope>
    <source>
        <strain evidence="5">NBRC 15873</strain>
    </source>
</reference>
<name>A0ABQ3NP53_STRVG</name>
<dbReference type="RefSeq" id="WP_053626803.1">
    <property type="nucleotide sequence ID" value="NZ_BMRU01000084.1"/>
</dbReference>
<gene>
    <name evidence="4" type="ORF">Scinn_39570</name>
</gene>
<evidence type="ECO:0000259" key="3">
    <source>
        <dbReference type="Pfam" id="PF16640"/>
    </source>
</evidence>
<keyword evidence="2" id="KW-0732">Signal</keyword>
<feature type="chain" id="PRO_5046023436" description="Bacterial Ig-like domain-containing protein" evidence="2">
    <location>
        <begin position="16"/>
        <end position="416"/>
    </location>
</feature>
<dbReference type="InterPro" id="IPR013783">
    <property type="entry name" value="Ig-like_fold"/>
</dbReference>
<evidence type="ECO:0000313" key="4">
    <source>
        <dbReference type="EMBL" id="GHI14494.1"/>
    </source>
</evidence>
<dbReference type="GeneID" id="86959355"/>
<dbReference type="Gene3D" id="2.60.40.10">
    <property type="entry name" value="Immunoglobulins"/>
    <property type="match status" value="1"/>
</dbReference>
<protein>
    <recommendedName>
        <fullName evidence="3">Bacterial Ig-like domain-containing protein</fullName>
    </recommendedName>
</protein>
<dbReference type="InterPro" id="IPR032109">
    <property type="entry name" value="Big_3_5"/>
</dbReference>
<evidence type="ECO:0000256" key="1">
    <source>
        <dbReference type="SAM" id="MobiDB-lite"/>
    </source>
</evidence>
<dbReference type="Pfam" id="PF16640">
    <property type="entry name" value="Big_3_5"/>
    <property type="match status" value="1"/>
</dbReference>
<organism evidence="4 5">
    <name type="scientific">Streptomyces virginiae</name>
    <name type="common">Streptomyces cinnamonensis</name>
    <dbReference type="NCBI Taxonomy" id="1961"/>
    <lineage>
        <taxon>Bacteria</taxon>
        <taxon>Bacillati</taxon>
        <taxon>Actinomycetota</taxon>
        <taxon>Actinomycetes</taxon>
        <taxon>Kitasatosporales</taxon>
        <taxon>Streptomycetaceae</taxon>
        <taxon>Streptomyces</taxon>
    </lineage>
</organism>
<evidence type="ECO:0000256" key="2">
    <source>
        <dbReference type="SAM" id="SignalP"/>
    </source>
</evidence>
<evidence type="ECO:0000313" key="5">
    <source>
        <dbReference type="Proteomes" id="UP000660554"/>
    </source>
</evidence>
<feature type="region of interest" description="Disordered" evidence="1">
    <location>
        <begin position="146"/>
        <end position="224"/>
    </location>
</feature>
<sequence>MSLALIPLLAGPATAQGCVQTGSQVVCTFDYTGAAQTFTVPSGVTQLSVDARGASGGAAAGNDNPGGGGGAGAEVAGTLTVVSGQTLQVNVGGAGGVGTDSAPGAGGFNGGGTGGSSDSAYGGGGGGASDVRSGTLDLASRLVTAGGGGGGGATDELSGGGGGAGGRSGVNGTNGTGGANTTGGQGGGGATPTGPGTGGAGGTGVNDNGGNGQPGVLGTGGLGGTGRAGDAGGITGGGGGGGGVYGGGGGGGGGITDVEFSGAGGGGGGSSAGPAGSTFSTGANAGNGLVTISYTLPGAVITYLQSHPNPSHPGKPVRLTDLVCPSVSGTNVPRPTGTVAFAVDAAPAGTAQLTPAGGNCSVASLTVDGPAHGTHLITAVYSGDANYLSNRDAPETLIHTVKKDRKDRKETTKRPW</sequence>
<dbReference type="Proteomes" id="UP000660554">
    <property type="component" value="Unassembled WGS sequence"/>
</dbReference>
<feature type="signal peptide" evidence="2">
    <location>
        <begin position="1"/>
        <end position="15"/>
    </location>
</feature>
<comment type="caution">
    <text evidence="4">The sequence shown here is derived from an EMBL/GenBank/DDBJ whole genome shotgun (WGS) entry which is preliminary data.</text>
</comment>
<accession>A0ABQ3NP53</accession>
<proteinExistence type="predicted"/>
<feature type="domain" description="Bacterial Ig-like" evidence="3">
    <location>
        <begin position="305"/>
        <end position="394"/>
    </location>
</feature>